<feature type="domain" description="EAL" evidence="5">
    <location>
        <begin position="826"/>
        <end position="1076"/>
    </location>
</feature>
<gene>
    <name evidence="7" type="ORF">TVD_03080</name>
</gene>
<dbReference type="InterPro" id="IPR013655">
    <property type="entry name" value="PAS_fold_3"/>
</dbReference>
<dbReference type="InterPro" id="IPR029787">
    <property type="entry name" value="Nucleotide_cyclase"/>
</dbReference>
<dbReference type="InterPro" id="IPR052155">
    <property type="entry name" value="Biofilm_reg_signaling"/>
</dbReference>
<feature type="domain" description="PAS" evidence="3">
    <location>
        <begin position="374"/>
        <end position="418"/>
    </location>
</feature>
<feature type="domain" description="PAC" evidence="4">
    <location>
        <begin position="449"/>
        <end position="500"/>
    </location>
</feature>
<keyword evidence="2" id="KW-0472">Membrane</keyword>
<dbReference type="SMART" id="SM00086">
    <property type="entry name" value="PAC"/>
    <property type="match status" value="2"/>
</dbReference>
<dbReference type="EMBL" id="CP011367">
    <property type="protein sequence ID" value="AKJ94416.1"/>
    <property type="molecule type" value="Genomic_DNA"/>
</dbReference>
<feature type="domain" description="PAC" evidence="4">
    <location>
        <begin position="318"/>
        <end position="370"/>
    </location>
</feature>
<dbReference type="AlphaFoldDB" id="A0A0G3G6C8"/>
<sequence>MDPSPAAFTILYLVYGLAFFSLGVVALVLPRGDGTLPFARHFWLLALFGLVHGTYEFLQAAGLHYPPARDLWLNATWQLLSYVPLLEFGRRALIVSHARIRLDALWLYPVIVAGLLLVIGMAEDPGRGLANGGRYLVGVPGALLVGLAFWFLLRRPALRAPQPGDHGRHYPAVATLALAFLGYALLTPFPGTVDPGLPGWLPTYGDFLEATGLPVQLLRMFTALLAGIALMSLTRTLGTQQGDDLLRILDTLNGFVYRCRNNPSWDVINAEGALEEFTGYPRGDFVEGGMTFGDLVHPDDRERVWREVSEGLQRSGQFQIQWRMMRQDGGVCWVFERGAGTYDDRGRLRYIQGHVIDADELVTTSESLRAKTDELEAFRSTLDLTLDAVFLFDVETLRFIYVNQGAVDQTGIAREELLTLHPFDIKPDFPEGRFRQLIEPLRRGVRDQLRFDTSHRNRDGFDVPVEISLQMVAPRGETARYVAISHDITQRKRNEEALLQALAELETSRDEQSRLLELTQREQGRMAALLSAMSIGILFEDRDGRVEYVNPAFRRMWAIDNQLELVGRASREVLEHSTHRFARPDHASRHVLHVLDTHEISERFEVDLYDGRILTQVSYPVHDTDERTIGRLWLYEDVTHERQTAQQLVYLAEHDALTGLYNRHHFQKHLEHMIHSERRRNGRFALLYFDLDEFKTINDTFGHRAGDTVLVRAAGEIAALVRSQDIFARLGGDEFAILVDRESDQEPIELAERVGRAIASIPFRFRGQNYRLTASIGIAHYPEHGDNVEDLVAHADTAMYQAKDLGKNTWAVFDRSRNTAEHMLERMSWSQRIATALELGHLELHYQGIYAIDDGHLHHLEALVRMRDPTKPDEIAMPGQFIPIAEKTGQILDIDRWVIRESIARLAGDPTIAGIAINISGRSFDEPSLPQYIAQQLEQHAVEPRRLIIELTETAAVSEMQDAQRFIEALQQTGCTVCLDDFGSGFSTFAYLKYLGVQILKIDGMFVRDLPNNRDNQAFIRAMVDVARGLDKRTVAECVEDGPTLAMLAELGVDMAQGYHLHRPSLEIPRERSDTE</sequence>
<proteinExistence type="predicted"/>
<dbReference type="Pfam" id="PF08447">
    <property type="entry name" value="PAS_3"/>
    <property type="match status" value="1"/>
</dbReference>
<dbReference type="Pfam" id="PF08448">
    <property type="entry name" value="PAS_4"/>
    <property type="match status" value="1"/>
</dbReference>
<dbReference type="PATRIC" id="fig|106634.4.peg.629"/>
<dbReference type="InterPro" id="IPR043128">
    <property type="entry name" value="Rev_trsase/Diguanyl_cyclase"/>
</dbReference>
<dbReference type="InterPro" id="IPR035965">
    <property type="entry name" value="PAS-like_dom_sf"/>
</dbReference>
<dbReference type="SMART" id="SM00052">
    <property type="entry name" value="EAL"/>
    <property type="match status" value="1"/>
</dbReference>
<dbReference type="PROSITE" id="PS50883">
    <property type="entry name" value="EAL"/>
    <property type="match status" value="1"/>
</dbReference>
<dbReference type="CDD" id="cd01949">
    <property type="entry name" value="GGDEF"/>
    <property type="match status" value="1"/>
</dbReference>
<comment type="cofactor">
    <cofactor evidence="1">
        <name>Mg(2+)</name>
        <dbReference type="ChEBI" id="CHEBI:18420"/>
    </cofactor>
</comment>
<evidence type="ECO:0000259" key="5">
    <source>
        <dbReference type="PROSITE" id="PS50883"/>
    </source>
</evidence>
<dbReference type="InterPro" id="IPR001633">
    <property type="entry name" value="EAL_dom"/>
</dbReference>
<dbReference type="Gene3D" id="3.20.20.450">
    <property type="entry name" value="EAL domain"/>
    <property type="match status" value="1"/>
</dbReference>
<evidence type="ECO:0000256" key="2">
    <source>
        <dbReference type="SAM" id="Phobius"/>
    </source>
</evidence>
<feature type="transmembrane region" description="Helical" evidence="2">
    <location>
        <begin position="105"/>
        <end position="122"/>
    </location>
</feature>
<dbReference type="Pfam" id="PF00563">
    <property type="entry name" value="EAL"/>
    <property type="match status" value="1"/>
</dbReference>
<keyword evidence="2" id="KW-1133">Transmembrane helix</keyword>
<dbReference type="SUPFAM" id="SSF55785">
    <property type="entry name" value="PYP-like sensor domain (PAS domain)"/>
    <property type="match status" value="3"/>
</dbReference>
<dbReference type="CDD" id="cd00130">
    <property type="entry name" value="PAS"/>
    <property type="match status" value="3"/>
</dbReference>
<dbReference type="PROSITE" id="PS50887">
    <property type="entry name" value="GGDEF"/>
    <property type="match status" value="1"/>
</dbReference>
<dbReference type="InterPro" id="IPR035919">
    <property type="entry name" value="EAL_sf"/>
</dbReference>
<dbReference type="PROSITE" id="PS50112">
    <property type="entry name" value="PAS"/>
    <property type="match status" value="2"/>
</dbReference>
<feature type="transmembrane region" description="Helical" evidence="2">
    <location>
        <begin position="42"/>
        <end position="65"/>
    </location>
</feature>
<accession>A0A0G3G6C8</accession>
<dbReference type="NCBIfam" id="TIGR00229">
    <property type="entry name" value="sensory_box"/>
    <property type="match status" value="2"/>
</dbReference>
<dbReference type="FunFam" id="3.30.70.270:FF:000001">
    <property type="entry name" value="Diguanylate cyclase domain protein"/>
    <property type="match status" value="1"/>
</dbReference>
<dbReference type="InterPro" id="IPR000700">
    <property type="entry name" value="PAS-assoc_C"/>
</dbReference>
<dbReference type="SUPFAM" id="SSF141868">
    <property type="entry name" value="EAL domain-like"/>
    <property type="match status" value="1"/>
</dbReference>
<dbReference type="SMART" id="SM00267">
    <property type="entry name" value="GGDEF"/>
    <property type="match status" value="1"/>
</dbReference>
<dbReference type="InterPro" id="IPR013656">
    <property type="entry name" value="PAS_4"/>
</dbReference>
<dbReference type="Gene3D" id="3.30.70.270">
    <property type="match status" value="1"/>
</dbReference>
<dbReference type="STRING" id="106634.TVD_03080"/>
<dbReference type="Proteomes" id="UP000064201">
    <property type="component" value="Chromosome"/>
</dbReference>
<evidence type="ECO:0000259" key="6">
    <source>
        <dbReference type="PROSITE" id="PS50887"/>
    </source>
</evidence>
<keyword evidence="8" id="KW-1185">Reference proteome</keyword>
<dbReference type="SMART" id="SM00091">
    <property type="entry name" value="PAS"/>
    <property type="match status" value="3"/>
</dbReference>
<name>A0A0G3G6C8_9GAMM</name>
<keyword evidence="2" id="KW-0812">Transmembrane</keyword>
<dbReference type="PROSITE" id="PS50113">
    <property type="entry name" value="PAC"/>
    <property type="match status" value="2"/>
</dbReference>
<dbReference type="PANTHER" id="PTHR44757:SF4">
    <property type="entry name" value="DIGUANYLATE CYCLASE DGCE-RELATED"/>
    <property type="match status" value="1"/>
</dbReference>
<evidence type="ECO:0000259" key="3">
    <source>
        <dbReference type="PROSITE" id="PS50112"/>
    </source>
</evidence>
<dbReference type="Gene3D" id="3.30.450.20">
    <property type="entry name" value="PAS domain"/>
    <property type="match status" value="3"/>
</dbReference>
<dbReference type="RefSeq" id="WP_047250786.1">
    <property type="nucleotide sequence ID" value="NZ_CP011367.1"/>
</dbReference>
<dbReference type="GO" id="GO:0003824">
    <property type="term" value="F:catalytic activity"/>
    <property type="evidence" value="ECO:0007669"/>
    <property type="project" value="UniProtKB-ARBA"/>
</dbReference>
<organism evidence="7 8">
    <name type="scientific">Thioalkalivibrio versutus</name>
    <dbReference type="NCBI Taxonomy" id="106634"/>
    <lineage>
        <taxon>Bacteria</taxon>
        <taxon>Pseudomonadati</taxon>
        <taxon>Pseudomonadota</taxon>
        <taxon>Gammaproteobacteria</taxon>
        <taxon>Chromatiales</taxon>
        <taxon>Ectothiorhodospiraceae</taxon>
        <taxon>Thioalkalivibrio</taxon>
    </lineage>
</organism>
<dbReference type="OrthoDB" id="9787514at2"/>
<dbReference type="PANTHER" id="PTHR44757">
    <property type="entry name" value="DIGUANYLATE CYCLASE DGCP"/>
    <property type="match status" value="1"/>
</dbReference>
<feature type="transmembrane region" description="Helical" evidence="2">
    <location>
        <begin position="6"/>
        <end position="30"/>
    </location>
</feature>
<dbReference type="Pfam" id="PF13426">
    <property type="entry name" value="PAS_9"/>
    <property type="match status" value="1"/>
</dbReference>
<dbReference type="Pfam" id="PF00990">
    <property type="entry name" value="GGDEF"/>
    <property type="match status" value="1"/>
</dbReference>
<evidence type="ECO:0000313" key="7">
    <source>
        <dbReference type="EMBL" id="AKJ94416.1"/>
    </source>
</evidence>
<evidence type="ECO:0000313" key="8">
    <source>
        <dbReference type="Proteomes" id="UP000064201"/>
    </source>
</evidence>
<reference evidence="7 8" key="1">
    <citation type="submission" date="2015-04" db="EMBL/GenBank/DDBJ databases">
        <title>Complete Sequence for the Genome of the Thioalkalivibrio versutus D301.</title>
        <authorList>
            <person name="Mu T."/>
            <person name="Zhou J."/>
            <person name="Xu X."/>
        </authorList>
    </citation>
    <scope>NUCLEOTIDE SEQUENCE [LARGE SCALE GENOMIC DNA]</scope>
    <source>
        <strain evidence="7 8">D301</strain>
    </source>
</reference>
<dbReference type="CDD" id="cd01948">
    <property type="entry name" value="EAL"/>
    <property type="match status" value="1"/>
</dbReference>
<protein>
    <submittedName>
        <fullName evidence="7">Diguanylate cyclase</fullName>
    </submittedName>
</protein>
<feature type="transmembrane region" description="Helical" evidence="2">
    <location>
        <begin position="134"/>
        <end position="153"/>
    </location>
</feature>
<feature type="domain" description="PAS" evidence="3">
    <location>
        <begin position="241"/>
        <end position="315"/>
    </location>
</feature>
<feature type="domain" description="GGDEF" evidence="6">
    <location>
        <begin position="682"/>
        <end position="815"/>
    </location>
</feature>
<dbReference type="InterPro" id="IPR000014">
    <property type="entry name" value="PAS"/>
</dbReference>
<dbReference type="SUPFAM" id="SSF55073">
    <property type="entry name" value="Nucleotide cyclase"/>
    <property type="match status" value="1"/>
</dbReference>
<dbReference type="KEGG" id="tvr:TVD_03080"/>
<feature type="transmembrane region" description="Helical" evidence="2">
    <location>
        <begin position="173"/>
        <end position="193"/>
    </location>
</feature>
<dbReference type="InterPro" id="IPR001610">
    <property type="entry name" value="PAC"/>
</dbReference>
<evidence type="ECO:0000259" key="4">
    <source>
        <dbReference type="PROSITE" id="PS50113"/>
    </source>
</evidence>
<dbReference type="InterPro" id="IPR000160">
    <property type="entry name" value="GGDEF_dom"/>
</dbReference>
<dbReference type="NCBIfam" id="TIGR00254">
    <property type="entry name" value="GGDEF"/>
    <property type="match status" value="1"/>
</dbReference>
<evidence type="ECO:0000256" key="1">
    <source>
        <dbReference type="ARBA" id="ARBA00001946"/>
    </source>
</evidence>